<proteinExistence type="predicted"/>
<dbReference type="PROSITE" id="PS51257">
    <property type="entry name" value="PROKAR_LIPOPROTEIN"/>
    <property type="match status" value="1"/>
</dbReference>
<sequence length="103" mass="10827">MSRLVWLLIVGLLAGCASTPSTRLPGAEGAVRPVTQVVIRYVYVPVDSVLTGPEFIAEGPLSMCPHVAAERKAALQRCNAKLEAIAAKQGTVVEPEGEEGKGE</sequence>
<evidence type="ECO:0008006" key="4">
    <source>
        <dbReference type="Google" id="ProtNLM"/>
    </source>
</evidence>
<evidence type="ECO:0000313" key="2">
    <source>
        <dbReference type="EMBL" id="KAA2285431.1"/>
    </source>
</evidence>
<dbReference type="EMBL" id="VUOD01000003">
    <property type="protein sequence ID" value="KAA2285431.1"/>
    <property type="molecule type" value="Genomic_DNA"/>
</dbReference>
<name>A0A5B2ZEI0_9GAMM</name>
<reference evidence="2 3" key="2">
    <citation type="submission" date="2019-09" db="EMBL/GenBank/DDBJ databases">
        <authorList>
            <person name="Mazur A."/>
        </authorList>
    </citation>
    <scope>NUCLEOTIDE SEQUENCE [LARGE SCALE GENOMIC DNA]</scope>
    <source>
        <strain evidence="2 3">3729k</strain>
    </source>
</reference>
<keyword evidence="3" id="KW-1185">Reference proteome</keyword>
<feature type="chain" id="PRO_5022812188" description="Lipoprotein" evidence="1">
    <location>
        <begin position="24"/>
        <end position="103"/>
    </location>
</feature>
<keyword evidence="1" id="KW-0732">Signal</keyword>
<accession>A0A5B2ZEI0</accession>
<dbReference type="Proteomes" id="UP000322165">
    <property type="component" value="Unassembled WGS sequence"/>
</dbReference>
<gene>
    <name evidence="2" type="ORF">F0415_05830</name>
</gene>
<evidence type="ECO:0000313" key="3">
    <source>
        <dbReference type="Proteomes" id="UP000322165"/>
    </source>
</evidence>
<organism evidence="2 3">
    <name type="scientific">Arenimonas fontis</name>
    <dbReference type="NCBI Taxonomy" id="2608255"/>
    <lineage>
        <taxon>Bacteria</taxon>
        <taxon>Pseudomonadati</taxon>
        <taxon>Pseudomonadota</taxon>
        <taxon>Gammaproteobacteria</taxon>
        <taxon>Lysobacterales</taxon>
        <taxon>Lysobacteraceae</taxon>
        <taxon>Arenimonas</taxon>
    </lineage>
</organism>
<dbReference type="AlphaFoldDB" id="A0A5B2ZEI0"/>
<evidence type="ECO:0000256" key="1">
    <source>
        <dbReference type="SAM" id="SignalP"/>
    </source>
</evidence>
<dbReference type="RefSeq" id="WP_149860258.1">
    <property type="nucleotide sequence ID" value="NZ_VUOD01000003.1"/>
</dbReference>
<protein>
    <recommendedName>
        <fullName evidence="4">Lipoprotein</fullName>
    </recommendedName>
</protein>
<feature type="signal peptide" evidence="1">
    <location>
        <begin position="1"/>
        <end position="23"/>
    </location>
</feature>
<reference evidence="2 3" key="1">
    <citation type="submission" date="2019-09" db="EMBL/GenBank/DDBJ databases">
        <title>Arenimonas chukotkensis sp. nov., a bacterium isolated from Chukotka hot spring, Arctic region, Russia.</title>
        <authorList>
            <person name="Zayulina K.S."/>
            <person name="Prokofeva M.I."/>
            <person name="Elcheninov A.G."/>
            <person name="Novikov A."/>
            <person name="Kochetkova T.V."/>
            <person name="Kublanov I.V."/>
        </authorList>
    </citation>
    <scope>NUCLEOTIDE SEQUENCE [LARGE SCALE GENOMIC DNA]</scope>
    <source>
        <strain evidence="2 3">3729k</strain>
    </source>
</reference>
<comment type="caution">
    <text evidence="2">The sequence shown here is derived from an EMBL/GenBank/DDBJ whole genome shotgun (WGS) entry which is preliminary data.</text>
</comment>